<gene>
    <name evidence="2" type="ORF">HMPREF9623_01980</name>
</gene>
<dbReference type="InterPro" id="IPR002789">
    <property type="entry name" value="HerA_central"/>
</dbReference>
<dbReference type="Pfam" id="PF01935">
    <property type="entry name" value="DUF87"/>
    <property type="match status" value="1"/>
</dbReference>
<feature type="domain" description="Helicase HerA central" evidence="1">
    <location>
        <begin position="137"/>
        <end position="344"/>
    </location>
</feature>
<evidence type="ECO:0000313" key="3">
    <source>
        <dbReference type="Proteomes" id="UP000018466"/>
    </source>
</evidence>
<reference evidence="2 3" key="1">
    <citation type="submission" date="2011-10" db="EMBL/GenBank/DDBJ databases">
        <title>The Genome Sequence of Lachnospiraceae bacterium ACC2.</title>
        <authorList>
            <consortium name="The Broad Institute Genome Sequencing Platform"/>
            <person name="Earl A."/>
            <person name="Ward D."/>
            <person name="Feldgarden M."/>
            <person name="Gevers D."/>
            <person name="Sizova M."/>
            <person name="Hazen A."/>
            <person name="Epstein S."/>
            <person name="Young S.K."/>
            <person name="Zeng Q."/>
            <person name="Gargeya S."/>
            <person name="Fitzgerald M."/>
            <person name="Haas B."/>
            <person name="Abouelleil A."/>
            <person name="Alvarado L."/>
            <person name="Arachchi H.M."/>
            <person name="Berlin A."/>
            <person name="Brown A."/>
            <person name="Chapman S.B."/>
            <person name="Chen Z."/>
            <person name="Dunbar C."/>
            <person name="Freedman E."/>
            <person name="Gearin G."/>
            <person name="Goldberg J."/>
            <person name="Griggs A."/>
            <person name="Gujja S."/>
            <person name="Heiman D."/>
            <person name="Howarth C."/>
            <person name="Larson L."/>
            <person name="Lui A."/>
            <person name="MacDonald P.J.P."/>
            <person name="Montmayeur A."/>
            <person name="Murphy C."/>
            <person name="Neiman D."/>
            <person name="Pearson M."/>
            <person name="Priest M."/>
            <person name="Roberts A."/>
            <person name="Saif S."/>
            <person name="Shea T."/>
            <person name="Shenoy N."/>
            <person name="Sisk P."/>
            <person name="Stolte C."/>
            <person name="Sykes S."/>
            <person name="Wortman J."/>
            <person name="Nusbaum C."/>
            <person name="Birren B."/>
        </authorList>
    </citation>
    <scope>NUCLEOTIDE SEQUENCE [LARGE SCALE GENOMIC DNA]</scope>
    <source>
        <strain evidence="2 3">ACC2</strain>
    </source>
</reference>
<dbReference type="AlphaFoldDB" id="A0AA37DFJ0"/>
<sequence>MMQNSDKCVGVVDSVSASEVKGYLLDSAPQNVALSLGGLSLFPRVNGFLMIPNETGNLVGMVNWIGFNHMATGNDVDLPKGSRMVSMSILGHIEHRLNGVAFERGAFSLPTVGDQILLPSEVELEAIIKNTQEDSIVIGKSPLTGNQPVRLPINELFGRHIAVLGNTGSGKSCTVAGLIRWTIEACITKRGSSPNARVIVLDPNGEYGSAFNGLDIDVLKCSVKSIEDSTNQLRVPAWMWNGSEWSSVFQASDKTQKPLLREALRILRGSQMTTGASNNLEEQLTQIVRYIDNFLCVAINKQSYLSKEEKGNFGRELEERVKSVRDQLAKIDSELPCGDEIKKMLADSEALLKKNKKSFIKNGEQIEYYDFFADDSVKQLYEQVKKCLANMKQCEDSSIVSEDDPVEFHISDLAPCIEGLAKSTAAAQYIDFMTVRIKSMLRNAILAPVIGNTPDISLLDWIETYLGTSKEDSGIRGKVCIIDCSLLPSEIVHLLVATIARLVFEALQRYRKHYGKEIPTLLVIEEAHSFIHKYSDVEDNSSGKLCTQVFERVAREGRKFGLGLLISSQRPSELSSTVLSQCNSFVLHRIVNDRDQEMVRKMVPDNLGNILGELPALPTKKAIVLGSAITVPTIVDINELPSSVRPKSETPDFWKVWTGQEAREQDWVPVIREWQKQDVSSTNSD</sequence>
<comment type="caution">
    <text evidence="2">The sequence shown here is derived from an EMBL/GenBank/DDBJ whole genome shotgun (WGS) entry which is preliminary data.</text>
</comment>
<dbReference type="EMBL" id="AGEL01000015">
    <property type="protein sequence ID" value="EHO15659.1"/>
    <property type="molecule type" value="Genomic_DNA"/>
</dbReference>
<dbReference type="Proteomes" id="UP000018466">
    <property type="component" value="Unassembled WGS sequence"/>
</dbReference>
<protein>
    <recommendedName>
        <fullName evidence="1">Helicase HerA central domain-containing protein</fullName>
    </recommendedName>
</protein>
<organism evidence="2 3">
    <name type="scientific">Stomatobaculum longum</name>
    <dbReference type="NCBI Taxonomy" id="796942"/>
    <lineage>
        <taxon>Bacteria</taxon>
        <taxon>Bacillati</taxon>
        <taxon>Bacillota</taxon>
        <taxon>Clostridia</taxon>
        <taxon>Lachnospirales</taxon>
        <taxon>Lachnospiraceae</taxon>
        <taxon>Stomatobaculum</taxon>
    </lineage>
</organism>
<dbReference type="PANTHER" id="PTHR42957">
    <property type="entry name" value="HELICASE MJ1565-RELATED"/>
    <property type="match status" value="1"/>
</dbReference>
<proteinExistence type="predicted"/>
<evidence type="ECO:0000313" key="2">
    <source>
        <dbReference type="EMBL" id="EHO15659.1"/>
    </source>
</evidence>
<dbReference type="PANTHER" id="PTHR42957:SF1">
    <property type="entry name" value="HELICASE MJ1565-RELATED"/>
    <property type="match status" value="1"/>
</dbReference>
<dbReference type="Gene3D" id="3.40.50.300">
    <property type="entry name" value="P-loop containing nucleotide triphosphate hydrolases"/>
    <property type="match status" value="2"/>
</dbReference>
<accession>A0AA37DFJ0</accession>
<evidence type="ECO:0000259" key="1">
    <source>
        <dbReference type="Pfam" id="PF01935"/>
    </source>
</evidence>
<dbReference type="InterPro" id="IPR027417">
    <property type="entry name" value="P-loop_NTPase"/>
</dbReference>
<dbReference type="SUPFAM" id="SSF52540">
    <property type="entry name" value="P-loop containing nucleoside triphosphate hydrolases"/>
    <property type="match status" value="1"/>
</dbReference>
<name>A0AA37DFJ0_9FIRM</name>
<keyword evidence="3" id="KW-1185">Reference proteome</keyword>
<dbReference type="InterPro" id="IPR008571">
    <property type="entry name" value="HerA-like"/>
</dbReference>